<organism evidence="2 3">
    <name type="scientific">Deinococcus ruber</name>
    <dbReference type="NCBI Taxonomy" id="1848197"/>
    <lineage>
        <taxon>Bacteria</taxon>
        <taxon>Thermotogati</taxon>
        <taxon>Deinococcota</taxon>
        <taxon>Deinococci</taxon>
        <taxon>Deinococcales</taxon>
        <taxon>Deinococcaceae</taxon>
        <taxon>Deinococcus</taxon>
    </lineage>
</organism>
<reference evidence="2" key="2">
    <citation type="submission" date="2020-09" db="EMBL/GenBank/DDBJ databases">
        <authorList>
            <person name="Sun Q."/>
            <person name="Ohkuma M."/>
        </authorList>
    </citation>
    <scope>NUCLEOTIDE SEQUENCE</scope>
    <source>
        <strain evidence="2">JCM 31311</strain>
    </source>
</reference>
<dbReference type="EMBL" id="BMQL01000016">
    <property type="protein sequence ID" value="GGR13639.1"/>
    <property type="molecule type" value="Genomic_DNA"/>
</dbReference>
<dbReference type="InterPro" id="IPR034660">
    <property type="entry name" value="DinB/YfiT-like"/>
</dbReference>
<dbReference type="AlphaFoldDB" id="A0A918F9D6"/>
<evidence type="ECO:0000313" key="3">
    <source>
        <dbReference type="Proteomes" id="UP000603865"/>
    </source>
</evidence>
<reference evidence="2" key="1">
    <citation type="journal article" date="2014" name="Int. J. Syst. Evol. Microbiol.">
        <title>Complete genome sequence of Corynebacterium casei LMG S-19264T (=DSM 44701T), isolated from a smear-ripened cheese.</title>
        <authorList>
            <consortium name="US DOE Joint Genome Institute (JGI-PGF)"/>
            <person name="Walter F."/>
            <person name="Albersmeier A."/>
            <person name="Kalinowski J."/>
            <person name="Ruckert C."/>
        </authorList>
    </citation>
    <scope>NUCLEOTIDE SEQUENCE</scope>
    <source>
        <strain evidence="2">JCM 31311</strain>
    </source>
</reference>
<protein>
    <recommendedName>
        <fullName evidence="1">DinB-like domain-containing protein</fullName>
    </recommendedName>
</protein>
<evidence type="ECO:0000259" key="1">
    <source>
        <dbReference type="Pfam" id="PF12867"/>
    </source>
</evidence>
<accession>A0A918F9D6</accession>
<dbReference type="SUPFAM" id="SSF109854">
    <property type="entry name" value="DinB/YfiT-like putative metalloenzymes"/>
    <property type="match status" value="1"/>
</dbReference>
<name>A0A918F9D6_9DEIO</name>
<proteinExistence type="predicted"/>
<dbReference type="InterPro" id="IPR024775">
    <property type="entry name" value="DinB-like"/>
</dbReference>
<comment type="caution">
    <text evidence="2">The sequence shown here is derived from an EMBL/GenBank/DDBJ whole genome shotgun (WGS) entry which is preliminary data.</text>
</comment>
<keyword evidence="3" id="KW-1185">Reference proteome</keyword>
<sequence length="167" mass="19532">MPRPLPTDYPDFYARYVDLVPEEDVLTAMQAQAATTRERLLSFADRPDHRYAPDKWSVRQMLGHMTDTERVFGFRALWFARTDPSALPGFEQDDWMQASDFSAPLEDLLTEFETVRRGHILFLKHLSPDAWERRGIANGHSFSVRAYAYGMLGHERAHLKLLEERYR</sequence>
<dbReference type="Gene3D" id="1.20.120.450">
    <property type="entry name" value="dinb family like domain"/>
    <property type="match status" value="1"/>
</dbReference>
<dbReference type="Proteomes" id="UP000603865">
    <property type="component" value="Unassembled WGS sequence"/>
</dbReference>
<feature type="domain" description="DinB-like" evidence="1">
    <location>
        <begin position="45"/>
        <end position="160"/>
    </location>
</feature>
<gene>
    <name evidence="2" type="ORF">GCM10008957_28080</name>
</gene>
<evidence type="ECO:0000313" key="2">
    <source>
        <dbReference type="EMBL" id="GGR13639.1"/>
    </source>
</evidence>
<dbReference type="Pfam" id="PF12867">
    <property type="entry name" value="DinB_2"/>
    <property type="match status" value="1"/>
</dbReference>
<dbReference type="RefSeq" id="WP_189091148.1">
    <property type="nucleotide sequence ID" value="NZ_BMQL01000016.1"/>
</dbReference>